<sequence length="71" mass="8007">MLGDAVCHLSWDHEPDHNTTEHTQLVSWLAGLLLSSFPCYLVAGWFGDLLALLSLLGDHLFFLLVHQQYPC</sequence>
<feature type="transmembrane region" description="Helical" evidence="1">
    <location>
        <begin position="25"/>
        <end position="43"/>
    </location>
</feature>
<keyword evidence="3" id="KW-1185">Reference proteome</keyword>
<dbReference type="VEuPathDB" id="FungiDB:ASPTUDRAFT_49493"/>
<proteinExistence type="predicted"/>
<accession>A0A1L9NKL9</accession>
<keyword evidence="1" id="KW-1133">Transmembrane helix</keyword>
<evidence type="ECO:0000313" key="3">
    <source>
        <dbReference type="Proteomes" id="UP000184304"/>
    </source>
</evidence>
<dbReference type="EMBL" id="KV878177">
    <property type="protein sequence ID" value="OJI89781.1"/>
    <property type="molecule type" value="Genomic_DNA"/>
</dbReference>
<keyword evidence="1" id="KW-0472">Membrane</keyword>
<dbReference type="AlphaFoldDB" id="A0A1L9NKL9"/>
<organism evidence="2 3">
    <name type="scientific">Aspergillus tubingensis (strain CBS 134.48)</name>
    <dbReference type="NCBI Taxonomy" id="767770"/>
    <lineage>
        <taxon>Eukaryota</taxon>
        <taxon>Fungi</taxon>
        <taxon>Dikarya</taxon>
        <taxon>Ascomycota</taxon>
        <taxon>Pezizomycotina</taxon>
        <taxon>Eurotiomycetes</taxon>
        <taxon>Eurotiomycetidae</taxon>
        <taxon>Eurotiales</taxon>
        <taxon>Aspergillaceae</taxon>
        <taxon>Aspergillus</taxon>
        <taxon>Aspergillus subgen. Circumdati</taxon>
    </lineage>
</organism>
<evidence type="ECO:0000313" key="2">
    <source>
        <dbReference type="EMBL" id="OJI89781.1"/>
    </source>
</evidence>
<evidence type="ECO:0000256" key="1">
    <source>
        <dbReference type="SAM" id="Phobius"/>
    </source>
</evidence>
<protein>
    <submittedName>
        <fullName evidence="2">Uncharacterized protein</fullName>
    </submittedName>
</protein>
<keyword evidence="1" id="KW-0812">Transmembrane</keyword>
<name>A0A1L9NKL9_ASPTC</name>
<reference evidence="3" key="1">
    <citation type="journal article" date="2017" name="Genome Biol.">
        <title>Comparative genomics reveals high biological diversity and specific adaptations in the industrially and medically important fungal genus Aspergillus.</title>
        <authorList>
            <person name="de Vries R.P."/>
            <person name="Riley R."/>
            <person name="Wiebenga A."/>
            <person name="Aguilar-Osorio G."/>
            <person name="Amillis S."/>
            <person name="Uchima C.A."/>
            <person name="Anderluh G."/>
            <person name="Asadollahi M."/>
            <person name="Askin M."/>
            <person name="Barry K."/>
            <person name="Battaglia E."/>
            <person name="Bayram O."/>
            <person name="Benocci T."/>
            <person name="Braus-Stromeyer S.A."/>
            <person name="Caldana C."/>
            <person name="Canovas D."/>
            <person name="Cerqueira G.C."/>
            <person name="Chen F."/>
            <person name="Chen W."/>
            <person name="Choi C."/>
            <person name="Clum A."/>
            <person name="Dos Santos R.A."/>
            <person name="Damasio A.R."/>
            <person name="Diallinas G."/>
            <person name="Emri T."/>
            <person name="Fekete E."/>
            <person name="Flipphi M."/>
            <person name="Freyberg S."/>
            <person name="Gallo A."/>
            <person name="Gournas C."/>
            <person name="Habgood R."/>
            <person name="Hainaut M."/>
            <person name="Harispe M.L."/>
            <person name="Henrissat B."/>
            <person name="Hilden K.S."/>
            <person name="Hope R."/>
            <person name="Hossain A."/>
            <person name="Karabika E."/>
            <person name="Karaffa L."/>
            <person name="Karanyi Z."/>
            <person name="Krasevec N."/>
            <person name="Kuo A."/>
            <person name="Kusch H."/>
            <person name="LaButti K."/>
            <person name="Lagendijk E.L."/>
            <person name="Lapidus A."/>
            <person name="Levasseur A."/>
            <person name="Lindquist E."/>
            <person name="Lipzen A."/>
            <person name="Logrieco A.F."/>
            <person name="MacCabe A."/>
            <person name="Maekelae M.R."/>
            <person name="Malavazi I."/>
            <person name="Melin P."/>
            <person name="Meyer V."/>
            <person name="Mielnichuk N."/>
            <person name="Miskei M."/>
            <person name="Molnar A.P."/>
            <person name="Mule G."/>
            <person name="Ngan C.Y."/>
            <person name="Orejas M."/>
            <person name="Orosz E."/>
            <person name="Ouedraogo J.P."/>
            <person name="Overkamp K.M."/>
            <person name="Park H.-S."/>
            <person name="Perrone G."/>
            <person name="Piumi F."/>
            <person name="Punt P.J."/>
            <person name="Ram A.F."/>
            <person name="Ramon A."/>
            <person name="Rauscher S."/>
            <person name="Record E."/>
            <person name="Riano-Pachon D.M."/>
            <person name="Robert V."/>
            <person name="Roehrig J."/>
            <person name="Ruller R."/>
            <person name="Salamov A."/>
            <person name="Salih N.S."/>
            <person name="Samson R.A."/>
            <person name="Sandor E."/>
            <person name="Sanguinetti M."/>
            <person name="Schuetze T."/>
            <person name="Sepcic K."/>
            <person name="Shelest E."/>
            <person name="Sherlock G."/>
            <person name="Sophianopoulou V."/>
            <person name="Squina F.M."/>
            <person name="Sun H."/>
            <person name="Susca A."/>
            <person name="Todd R.B."/>
            <person name="Tsang A."/>
            <person name="Unkles S.E."/>
            <person name="van de Wiele N."/>
            <person name="van Rossen-Uffink D."/>
            <person name="Oliveira J.V."/>
            <person name="Vesth T.C."/>
            <person name="Visser J."/>
            <person name="Yu J.-H."/>
            <person name="Zhou M."/>
            <person name="Andersen M.R."/>
            <person name="Archer D.B."/>
            <person name="Baker S.E."/>
            <person name="Benoit I."/>
            <person name="Brakhage A.A."/>
            <person name="Braus G.H."/>
            <person name="Fischer R."/>
            <person name="Frisvad J.C."/>
            <person name="Goldman G.H."/>
            <person name="Houbraken J."/>
            <person name="Oakley B."/>
            <person name="Pocsi I."/>
            <person name="Scazzocchio C."/>
            <person name="Seiboth B."/>
            <person name="vanKuyk P.A."/>
            <person name="Wortman J."/>
            <person name="Dyer P.S."/>
            <person name="Grigoriev I.V."/>
        </authorList>
    </citation>
    <scope>NUCLEOTIDE SEQUENCE [LARGE SCALE GENOMIC DNA]</scope>
    <source>
        <strain evidence="3">CBS 134.48</strain>
    </source>
</reference>
<gene>
    <name evidence="2" type="ORF">ASPTUDRAFT_49493</name>
</gene>
<dbReference type="Proteomes" id="UP000184304">
    <property type="component" value="Unassembled WGS sequence"/>
</dbReference>